<evidence type="ECO:0000256" key="6">
    <source>
        <dbReference type="ARBA" id="ARBA00012487"/>
    </source>
</evidence>
<keyword evidence="12 18" id="KW-0548">Nucleotidyltransferase</keyword>
<evidence type="ECO:0000256" key="12">
    <source>
        <dbReference type="ARBA" id="ARBA00022695"/>
    </source>
</evidence>
<evidence type="ECO:0000256" key="3">
    <source>
        <dbReference type="ARBA" id="ARBA00005119"/>
    </source>
</evidence>
<dbReference type="GO" id="GO:0005886">
    <property type="term" value="C:plasma membrane"/>
    <property type="evidence" value="ECO:0007669"/>
    <property type="project" value="UniProtKB-SubCell"/>
</dbReference>
<evidence type="ECO:0000256" key="10">
    <source>
        <dbReference type="ARBA" id="ARBA00022679"/>
    </source>
</evidence>
<dbReference type="PANTHER" id="PTHR46382:SF1">
    <property type="entry name" value="PHOSPHATIDATE CYTIDYLYLTRANSFERASE"/>
    <property type="match status" value="1"/>
</dbReference>
<organism evidence="20 21">
    <name type="scientific">Desulfoluna spongiiphila</name>
    <dbReference type="NCBI Taxonomy" id="419481"/>
    <lineage>
        <taxon>Bacteria</taxon>
        <taxon>Pseudomonadati</taxon>
        <taxon>Thermodesulfobacteriota</taxon>
        <taxon>Desulfobacteria</taxon>
        <taxon>Desulfobacterales</taxon>
        <taxon>Desulfolunaceae</taxon>
        <taxon>Desulfoluna</taxon>
    </lineage>
</organism>
<dbReference type="GO" id="GO:0004605">
    <property type="term" value="F:phosphatidate cytidylyltransferase activity"/>
    <property type="evidence" value="ECO:0007669"/>
    <property type="project" value="UniProtKB-EC"/>
</dbReference>
<dbReference type="InterPro" id="IPR000374">
    <property type="entry name" value="PC_trans"/>
</dbReference>
<feature type="transmembrane region" description="Helical" evidence="19">
    <location>
        <begin position="246"/>
        <end position="268"/>
    </location>
</feature>
<comment type="catalytic activity">
    <reaction evidence="1 18">
        <text>a 1,2-diacyl-sn-glycero-3-phosphate + CTP + H(+) = a CDP-1,2-diacyl-sn-glycerol + diphosphate</text>
        <dbReference type="Rhea" id="RHEA:16229"/>
        <dbReference type="ChEBI" id="CHEBI:15378"/>
        <dbReference type="ChEBI" id="CHEBI:33019"/>
        <dbReference type="ChEBI" id="CHEBI:37563"/>
        <dbReference type="ChEBI" id="CHEBI:58332"/>
        <dbReference type="ChEBI" id="CHEBI:58608"/>
        <dbReference type="EC" id="2.7.7.41"/>
    </reaction>
</comment>
<evidence type="ECO:0000256" key="7">
    <source>
        <dbReference type="ARBA" id="ARBA00019373"/>
    </source>
</evidence>
<gene>
    <name evidence="20" type="ORF">SAMN05216233_101268</name>
</gene>
<evidence type="ECO:0000313" key="20">
    <source>
        <dbReference type="EMBL" id="SCX78528.1"/>
    </source>
</evidence>
<evidence type="ECO:0000256" key="2">
    <source>
        <dbReference type="ARBA" id="ARBA00004651"/>
    </source>
</evidence>
<feature type="transmembrane region" description="Helical" evidence="19">
    <location>
        <begin position="15"/>
        <end position="41"/>
    </location>
</feature>
<dbReference type="RefSeq" id="WP_175469420.1">
    <property type="nucleotide sequence ID" value="NZ_FMUX01000001.1"/>
</dbReference>
<evidence type="ECO:0000256" key="15">
    <source>
        <dbReference type="ARBA" id="ARBA00023136"/>
    </source>
</evidence>
<sequence>MHVKRILSAVVAIPLLWLFILKGGALLFTLLIMAVAVIALSEYYPLVDETADRFGALPLLGYGSSLVMVALAYAMDNPWGALLGVVFLNIPLGGFFLLSRFETDTKVIKHLLTHVFGLLYIPMVLATVMRLRMAPEHGVMWIFTLLVTVAACDTGAFYAGTFLGKRKLCPAVSPGKTVEGFMGGMAGALVAGFVMKALFVPELGWFACLLLFPLAGAIGPLGDLFESSLKRSSGIKDSGQLIPGHGGLLDRIDALLFAAPLFYFFMVLGA</sequence>
<dbReference type="Pfam" id="PF01148">
    <property type="entry name" value="CTP_transf_1"/>
    <property type="match status" value="1"/>
</dbReference>
<evidence type="ECO:0000256" key="17">
    <source>
        <dbReference type="ARBA" id="ARBA00023264"/>
    </source>
</evidence>
<keyword evidence="9" id="KW-0444">Lipid biosynthesis</keyword>
<evidence type="ECO:0000256" key="14">
    <source>
        <dbReference type="ARBA" id="ARBA00023098"/>
    </source>
</evidence>
<dbReference type="STRING" id="419481.SAMN05216233_101268"/>
<dbReference type="PANTHER" id="PTHR46382">
    <property type="entry name" value="PHOSPHATIDATE CYTIDYLYLTRANSFERASE"/>
    <property type="match status" value="1"/>
</dbReference>
<keyword evidence="15 19" id="KW-0472">Membrane</keyword>
<reference evidence="20 21" key="1">
    <citation type="submission" date="2016-10" db="EMBL/GenBank/DDBJ databases">
        <authorList>
            <person name="de Groot N.N."/>
        </authorList>
    </citation>
    <scope>NUCLEOTIDE SEQUENCE [LARGE SCALE GENOMIC DNA]</scope>
    <source>
        <strain evidence="20 21">AA1</strain>
    </source>
</reference>
<feature type="transmembrane region" description="Helical" evidence="19">
    <location>
        <begin position="79"/>
        <end position="99"/>
    </location>
</feature>
<proteinExistence type="inferred from homology"/>
<evidence type="ECO:0000313" key="21">
    <source>
        <dbReference type="Proteomes" id="UP000198870"/>
    </source>
</evidence>
<feature type="transmembrane region" description="Helical" evidence="19">
    <location>
        <begin position="180"/>
        <end position="198"/>
    </location>
</feature>
<comment type="pathway">
    <text evidence="4">Lipid metabolism.</text>
</comment>
<keyword evidence="14" id="KW-0443">Lipid metabolism</keyword>
<dbReference type="PROSITE" id="PS01315">
    <property type="entry name" value="CDS"/>
    <property type="match status" value="1"/>
</dbReference>
<dbReference type="Proteomes" id="UP000198870">
    <property type="component" value="Unassembled WGS sequence"/>
</dbReference>
<dbReference type="AlphaFoldDB" id="A0A1G5AKV5"/>
<evidence type="ECO:0000256" key="9">
    <source>
        <dbReference type="ARBA" id="ARBA00022516"/>
    </source>
</evidence>
<keyword evidence="10 18" id="KW-0808">Transferase</keyword>
<evidence type="ECO:0000256" key="19">
    <source>
        <dbReference type="SAM" id="Phobius"/>
    </source>
</evidence>
<evidence type="ECO:0000256" key="1">
    <source>
        <dbReference type="ARBA" id="ARBA00001698"/>
    </source>
</evidence>
<dbReference type="UniPathway" id="UPA00557">
    <property type="reaction ID" value="UER00614"/>
</dbReference>
<feature type="transmembrane region" description="Helical" evidence="19">
    <location>
        <begin position="139"/>
        <end position="159"/>
    </location>
</feature>
<keyword evidence="21" id="KW-1185">Reference proteome</keyword>
<keyword evidence="13 19" id="KW-1133">Transmembrane helix</keyword>
<evidence type="ECO:0000256" key="4">
    <source>
        <dbReference type="ARBA" id="ARBA00005189"/>
    </source>
</evidence>
<accession>A0A1G5AKV5</accession>
<evidence type="ECO:0000256" key="5">
    <source>
        <dbReference type="ARBA" id="ARBA00010185"/>
    </source>
</evidence>
<name>A0A1G5AKV5_9BACT</name>
<evidence type="ECO:0000256" key="11">
    <source>
        <dbReference type="ARBA" id="ARBA00022692"/>
    </source>
</evidence>
<evidence type="ECO:0000256" key="18">
    <source>
        <dbReference type="RuleBase" id="RU003938"/>
    </source>
</evidence>
<dbReference type="EC" id="2.7.7.41" evidence="6 18"/>
<evidence type="ECO:0000256" key="8">
    <source>
        <dbReference type="ARBA" id="ARBA00022475"/>
    </source>
</evidence>
<dbReference type="EMBL" id="FMUX01000001">
    <property type="protein sequence ID" value="SCX78528.1"/>
    <property type="molecule type" value="Genomic_DNA"/>
</dbReference>
<feature type="transmembrane region" description="Helical" evidence="19">
    <location>
        <begin position="204"/>
        <end position="225"/>
    </location>
</feature>
<comment type="similarity">
    <text evidence="5 18">Belongs to the CDS family.</text>
</comment>
<keyword evidence="17" id="KW-1208">Phospholipid metabolism</keyword>
<protein>
    <recommendedName>
        <fullName evidence="7 18">Phosphatidate cytidylyltransferase</fullName>
        <ecNumber evidence="6 18">2.7.7.41</ecNumber>
    </recommendedName>
</protein>
<keyword evidence="11 18" id="KW-0812">Transmembrane</keyword>
<dbReference type="GO" id="GO:0016024">
    <property type="term" value="P:CDP-diacylglycerol biosynthetic process"/>
    <property type="evidence" value="ECO:0007669"/>
    <property type="project" value="UniProtKB-UniPathway"/>
</dbReference>
<evidence type="ECO:0000256" key="16">
    <source>
        <dbReference type="ARBA" id="ARBA00023209"/>
    </source>
</evidence>
<keyword evidence="16" id="KW-0594">Phospholipid biosynthesis</keyword>
<feature type="transmembrane region" description="Helical" evidence="19">
    <location>
        <begin position="53"/>
        <end position="73"/>
    </location>
</feature>
<evidence type="ECO:0000256" key="13">
    <source>
        <dbReference type="ARBA" id="ARBA00022989"/>
    </source>
</evidence>
<comment type="subcellular location">
    <subcellularLocation>
        <location evidence="2">Cell membrane</location>
        <topology evidence="2">Multi-pass membrane protein</topology>
    </subcellularLocation>
</comment>
<comment type="pathway">
    <text evidence="3 18">Phospholipid metabolism; CDP-diacylglycerol biosynthesis; CDP-diacylglycerol from sn-glycerol 3-phosphate: step 3/3.</text>
</comment>
<keyword evidence="8" id="KW-1003">Cell membrane</keyword>
<feature type="transmembrane region" description="Helical" evidence="19">
    <location>
        <begin position="111"/>
        <end position="133"/>
    </location>
</feature>